<dbReference type="InterPro" id="IPR029062">
    <property type="entry name" value="Class_I_gatase-like"/>
</dbReference>
<dbReference type="EMBL" id="CCRH01000004">
    <property type="protein sequence ID" value="CDZ33175.1"/>
    <property type="molecule type" value="Genomic_DNA"/>
</dbReference>
<organism evidence="2 3">
    <name type="scientific">Neorhizobium galegae bv. officinalis</name>
    <dbReference type="NCBI Taxonomy" id="323656"/>
    <lineage>
        <taxon>Bacteria</taxon>
        <taxon>Pseudomonadati</taxon>
        <taxon>Pseudomonadota</taxon>
        <taxon>Alphaproteobacteria</taxon>
        <taxon>Hyphomicrobiales</taxon>
        <taxon>Rhizobiaceae</taxon>
        <taxon>Rhizobium/Agrobacterium group</taxon>
        <taxon>Neorhizobium</taxon>
    </lineage>
</organism>
<name>A0A0T7FDR8_NEOGA</name>
<dbReference type="Gene3D" id="3.40.50.880">
    <property type="match status" value="1"/>
</dbReference>
<dbReference type="RefSeq" id="WP_046665938.1">
    <property type="nucleotide sequence ID" value="NZ_CCRH01000004.1"/>
</dbReference>
<proteinExistence type="predicted"/>
<dbReference type="InterPro" id="IPR002818">
    <property type="entry name" value="DJ-1/PfpI"/>
</dbReference>
<dbReference type="AlphaFoldDB" id="A0A0T7FDR8"/>
<dbReference type="InterPro" id="IPR052158">
    <property type="entry name" value="INH-QAR"/>
</dbReference>
<gene>
    <name evidence="2" type="ORF">NGAL_HAMBI1145_17000</name>
</gene>
<dbReference type="PANTHER" id="PTHR43130:SF3">
    <property type="entry name" value="HTH-TYPE TRANSCRIPTIONAL REGULATOR RV1931C"/>
    <property type="match status" value="1"/>
</dbReference>
<dbReference type="PANTHER" id="PTHR43130">
    <property type="entry name" value="ARAC-FAMILY TRANSCRIPTIONAL REGULATOR"/>
    <property type="match status" value="1"/>
</dbReference>
<dbReference type="OrthoDB" id="9793422at2"/>
<reference evidence="2 3" key="1">
    <citation type="submission" date="2014-08" db="EMBL/GenBank/DDBJ databases">
        <authorList>
            <person name="Chen Y.-H."/>
        </authorList>
    </citation>
    <scope>NUCLEOTIDE SEQUENCE [LARGE SCALE GENOMIC DNA]</scope>
</reference>
<sequence length="383" mass="40922">MKWRFVLAGGLGLAAVFLVVAGGWIVSLPSASSAGVLKPIPGEETRATVEALKPPKRVRPVIAIVGINDGTEITDYLMPYGILRRADVADVVALATQPGPMVLYPALKVEPQATISEFDAQHPEGADYVIVPAMVREDDPAALDWIRSQADKGAMIIGVCVGAKVVAATGLLDGRKATTHWYSLNAMLEEHPSIRHVADRRFLVDGRVATTTGISASMPMSLTLIEAIAGRQKAQAVAADLGVADWDARHDSGAFAFTRPFALTAIGNSLAFWSRETLGIELSQGVDEVSLALVADAWSRTYRSRVVTFAAGADAVASRSGIRIIPDEVTASASAVRVPGAPLDRKPADALDETLKAIAERYRENTADFVAMQLEYRRRVTPQ</sequence>
<dbReference type="Pfam" id="PF01965">
    <property type="entry name" value="DJ-1_PfpI"/>
    <property type="match status" value="1"/>
</dbReference>
<evidence type="ECO:0000313" key="2">
    <source>
        <dbReference type="EMBL" id="CDZ33175.1"/>
    </source>
</evidence>
<dbReference type="Proteomes" id="UP000046176">
    <property type="component" value="Unassembled WGS sequence"/>
</dbReference>
<evidence type="ECO:0000313" key="3">
    <source>
        <dbReference type="Proteomes" id="UP000046176"/>
    </source>
</evidence>
<accession>A0A0T7FDR8</accession>
<protein>
    <submittedName>
        <fullName evidence="2">ThiJ/PfpI domain protein</fullName>
    </submittedName>
</protein>
<feature type="domain" description="DJ-1/PfpI" evidence="1">
    <location>
        <begin position="64"/>
        <end position="226"/>
    </location>
</feature>
<dbReference type="SUPFAM" id="SSF52317">
    <property type="entry name" value="Class I glutamine amidotransferase-like"/>
    <property type="match status" value="1"/>
</dbReference>
<evidence type="ECO:0000259" key="1">
    <source>
        <dbReference type="Pfam" id="PF01965"/>
    </source>
</evidence>